<feature type="coiled-coil region" evidence="4">
    <location>
        <begin position="208"/>
        <end position="235"/>
    </location>
</feature>
<protein>
    <submittedName>
        <fullName evidence="7">Ribosomal protection-like ABC-F family protein</fullName>
    </submittedName>
</protein>
<feature type="domain" description="ABC transporter" evidence="6">
    <location>
        <begin position="4"/>
        <end position="212"/>
    </location>
</feature>
<keyword evidence="4" id="KW-0175">Coiled coil</keyword>
<gene>
    <name evidence="7" type="primary">abc-f</name>
    <name evidence="7" type="ORF">ACFO4R_10965</name>
</gene>
<dbReference type="InterPro" id="IPR051309">
    <property type="entry name" value="ABCF_ATPase"/>
</dbReference>
<dbReference type="SUPFAM" id="SSF52540">
    <property type="entry name" value="P-loop containing nucleoside triphosphate hydrolases"/>
    <property type="match status" value="2"/>
</dbReference>
<proteinExistence type="predicted"/>
<dbReference type="CDD" id="cd03221">
    <property type="entry name" value="ABCF_EF-3"/>
    <property type="match status" value="2"/>
</dbReference>
<dbReference type="SMART" id="SM00382">
    <property type="entry name" value="AAA"/>
    <property type="match status" value="2"/>
</dbReference>
<evidence type="ECO:0000313" key="7">
    <source>
        <dbReference type="EMBL" id="MFC4805589.1"/>
    </source>
</evidence>
<keyword evidence="1" id="KW-0547">Nucleotide-binding</keyword>
<evidence type="ECO:0000256" key="5">
    <source>
        <dbReference type="SAM" id="MobiDB-lite"/>
    </source>
</evidence>
<keyword evidence="3" id="KW-0694">RNA-binding</keyword>
<dbReference type="RefSeq" id="WP_379789184.1">
    <property type="nucleotide sequence ID" value="NZ_JBHSHL010000052.1"/>
</dbReference>
<dbReference type="InterPro" id="IPR027417">
    <property type="entry name" value="P-loop_NTPase"/>
</dbReference>
<dbReference type="Pfam" id="PF00005">
    <property type="entry name" value="ABC_tran"/>
    <property type="match status" value="2"/>
</dbReference>
<dbReference type="EMBL" id="JBHSHL010000052">
    <property type="protein sequence ID" value="MFC4805589.1"/>
    <property type="molecule type" value="Genomic_DNA"/>
</dbReference>
<dbReference type="NCBIfam" id="NF000355">
    <property type="entry name" value="ribo_prot_ABC_F"/>
    <property type="match status" value="1"/>
</dbReference>
<organism evidence="7 8">
    <name type="scientific">Filifactor villosus</name>
    <dbReference type="NCBI Taxonomy" id="29374"/>
    <lineage>
        <taxon>Bacteria</taxon>
        <taxon>Bacillati</taxon>
        <taxon>Bacillota</taxon>
        <taxon>Clostridia</taxon>
        <taxon>Peptostreptococcales</taxon>
        <taxon>Filifactoraceae</taxon>
        <taxon>Filifactor</taxon>
    </lineage>
</organism>
<name>A0ABV9QSW0_9FIRM</name>
<accession>A0ABV9QSW0</accession>
<dbReference type="PROSITE" id="PS50893">
    <property type="entry name" value="ABC_TRANSPORTER_2"/>
    <property type="match status" value="2"/>
</dbReference>
<keyword evidence="2" id="KW-0067">ATP-binding</keyword>
<evidence type="ECO:0000256" key="2">
    <source>
        <dbReference type="ARBA" id="ARBA00022840"/>
    </source>
</evidence>
<keyword evidence="8" id="KW-1185">Reference proteome</keyword>
<evidence type="ECO:0000259" key="6">
    <source>
        <dbReference type="PROSITE" id="PS50893"/>
    </source>
</evidence>
<feature type="region of interest" description="Disordered" evidence="5">
    <location>
        <begin position="239"/>
        <end position="258"/>
    </location>
</feature>
<dbReference type="InterPro" id="IPR003593">
    <property type="entry name" value="AAA+_ATPase"/>
</dbReference>
<evidence type="ECO:0000256" key="3">
    <source>
        <dbReference type="PROSITE-ProRule" id="PRU00182"/>
    </source>
</evidence>
<dbReference type="PANTHER" id="PTHR42855">
    <property type="entry name" value="ABC TRANSPORTER ATP-BINDING SUBUNIT"/>
    <property type="match status" value="1"/>
</dbReference>
<evidence type="ECO:0000313" key="8">
    <source>
        <dbReference type="Proteomes" id="UP001595916"/>
    </source>
</evidence>
<feature type="domain" description="ABC transporter" evidence="6">
    <location>
        <begin position="309"/>
        <end position="493"/>
    </location>
</feature>
<comment type="caution">
    <text evidence="7">The sequence shown here is derived from an EMBL/GenBank/DDBJ whole genome shotgun (WGS) entry which is preliminary data.</text>
</comment>
<evidence type="ECO:0000256" key="4">
    <source>
        <dbReference type="SAM" id="Coils"/>
    </source>
</evidence>
<dbReference type="Proteomes" id="UP001595916">
    <property type="component" value="Unassembled WGS sequence"/>
</dbReference>
<dbReference type="PROSITE" id="PS50889">
    <property type="entry name" value="S4"/>
    <property type="match status" value="1"/>
</dbReference>
<dbReference type="InterPro" id="IPR003439">
    <property type="entry name" value="ABC_transporter-like_ATP-bd"/>
</dbReference>
<feature type="coiled-coil region" evidence="4">
    <location>
        <begin position="262"/>
        <end position="296"/>
    </location>
</feature>
<sequence length="494" mass="57474">MSLIKIRNLTFSYYGYTEDIFKGISLSLDTNWKTGLIGRNGIGKSTLFKLLSGELEYTGEIFKDVECIRFPPRIEEDGETIDIWRSYGDDLEEWRLLKELSLLKVDEDILYRPFSTLSEGERTKFLLAMMFTKEGGFLLIDEPTNHLDLHGRELVSRYLKGKDGFLLISHDRDFLDSCIDHVISINRASIDIQAGNFTTWYENRQRKEQFETKENEKLKKDIKRLKEAAKQTEVWSDKIEKSKKGSKVSGSKPDRGYIGHQAARMMKKSKNLERRQDKAIEDKEKLLRDVERKEDLKLHCLPYRKKELMRVEELSCFYNGKKVVSDIGFEVNEGDRIAIKGGNGSGKSTLLKLILGEEIEHGGRVQLPDDLKLSYISQSAFHLRGSLRDFIMAEEVDETLCKTILRKLDFSRELFDVKLENYSDGQKKKVLIAASLSKEAHIFVWDEPLNYIDVISRIQIEDILLKQRPTLLFVEHDRRFMEKIATKRVDLDRY</sequence>
<dbReference type="Gene3D" id="3.40.50.300">
    <property type="entry name" value="P-loop containing nucleotide triphosphate hydrolases"/>
    <property type="match status" value="2"/>
</dbReference>
<evidence type="ECO:0000256" key="1">
    <source>
        <dbReference type="ARBA" id="ARBA00022741"/>
    </source>
</evidence>
<reference evidence="8" key="1">
    <citation type="journal article" date="2019" name="Int. J. Syst. Evol. Microbiol.">
        <title>The Global Catalogue of Microorganisms (GCM) 10K type strain sequencing project: providing services to taxonomists for standard genome sequencing and annotation.</title>
        <authorList>
            <consortium name="The Broad Institute Genomics Platform"/>
            <consortium name="The Broad Institute Genome Sequencing Center for Infectious Disease"/>
            <person name="Wu L."/>
            <person name="Ma J."/>
        </authorList>
    </citation>
    <scope>NUCLEOTIDE SEQUENCE [LARGE SCALE GENOMIC DNA]</scope>
    <source>
        <strain evidence="8">CCUG 46385</strain>
    </source>
</reference>
<dbReference type="PANTHER" id="PTHR42855:SF2">
    <property type="entry name" value="DRUG RESISTANCE ABC TRANSPORTER,ATP-BINDING PROTEIN"/>
    <property type="match status" value="1"/>
</dbReference>